<dbReference type="InterPro" id="IPR001478">
    <property type="entry name" value="PDZ"/>
</dbReference>
<gene>
    <name evidence="3" type="ORF">RF55_2171</name>
</gene>
<evidence type="ECO:0000313" key="4">
    <source>
        <dbReference type="Proteomes" id="UP000036403"/>
    </source>
</evidence>
<dbReference type="CDD" id="cd06791">
    <property type="entry name" value="PDZ3_MUPP1-like"/>
    <property type="match status" value="1"/>
</dbReference>
<dbReference type="AlphaFoldDB" id="A0A0J7L3N7"/>
<sequence>MGGTRVCLLLIDVGSSLPTDELSGGSSSTAAAGAASSIVGGGGGAAAGNNQTSSDKDQSVSASSTVVTPGPTPKSSQPASTTSAATPTPTHTPTPTPTSTPVPGGLVIERSPSAVSDASKSGSDMVLNTEWAQVEVINLINDGSGLGFGIIGGRSTGVVVKTILPGGVADRALGSHAPIVPTKILGDPDELDRHLVHSVPESYNMRHVQGGDTSYDNGYMYSQESDIEMHARPGLIMDVVRNPMPIGAMPVIPAVPLPVQLQDLPVLTMEPLDINSLPEMERFTVNLTKDIYGLGITIAGYVCEKEELSGIFVKSISEGSAADLSKMIQINDRIVEVDGHSLQGYTNHEAVEVLRRTGQTVNLCLERYLRGPKFEQLQQAIAASELRLPQPSSPSITSLPSFPMSADGETTTEIEPEGESHTTVDSAVLQEGLRTSDEQDEATNVEALLSDPSSELTPQIRAAIKAKWQKIVGPDTEIVVAQLKKFAEGSGLGISLEGTVDVENGQEVNGYRLLGINHMEVVSVLKELPIHVRMVCGRNIASQDPLCPIDTAQHQAAFQTRVSIHREITESRVVSRVLQI</sequence>
<dbReference type="Pfam" id="PF00595">
    <property type="entry name" value="PDZ"/>
    <property type="match status" value="1"/>
</dbReference>
<evidence type="ECO:0000313" key="3">
    <source>
        <dbReference type="EMBL" id="KMQ97492.1"/>
    </source>
</evidence>
<accession>A0A0J7L3N7</accession>
<dbReference type="Proteomes" id="UP000036403">
    <property type="component" value="Unassembled WGS sequence"/>
</dbReference>
<dbReference type="STRING" id="67767.A0A0J7L3N7"/>
<dbReference type="PaxDb" id="67767-A0A0J7L3N7"/>
<feature type="compositionally biased region" description="Pro residues" evidence="1">
    <location>
        <begin position="90"/>
        <end position="100"/>
    </location>
</feature>
<organism evidence="3 4">
    <name type="scientific">Lasius niger</name>
    <name type="common">Black garden ant</name>
    <dbReference type="NCBI Taxonomy" id="67767"/>
    <lineage>
        <taxon>Eukaryota</taxon>
        <taxon>Metazoa</taxon>
        <taxon>Ecdysozoa</taxon>
        <taxon>Arthropoda</taxon>
        <taxon>Hexapoda</taxon>
        <taxon>Insecta</taxon>
        <taxon>Pterygota</taxon>
        <taxon>Neoptera</taxon>
        <taxon>Endopterygota</taxon>
        <taxon>Hymenoptera</taxon>
        <taxon>Apocrita</taxon>
        <taxon>Aculeata</taxon>
        <taxon>Formicoidea</taxon>
        <taxon>Formicidae</taxon>
        <taxon>Formicinae</taxon>
        <taxon>Lasius</taxon>
        <taxon>Lasius</taxon>
    </lineage>
</organism>
<dbReference type="EMBL" id="LBMM01000787">
    <property type="protein sequence ID" value="KMQ97492.1"/>
    <property type="molecule type" value="Genomic_DNA"/>
</dbReference>
<dbReference type="SMART" id="SM00228">
    <property type="entry name" value="PDZ"/>
    <property type="match status" value="1"/>
</dbReference>
<evidence type="ECO:0000256" key="1">
    <source>
        <dbReference type="SAM" id="MobiDB-lite"/>
    </source>
</evidence>
<feature type="domain" description="PDZ" evidence="2">
    <location>
        <begin position="136"/>
        <end position="174"/>
    </location>
</feature>
<feature type="compositionally biased region" description="Low complexity" evidence="1">
    <location>
        <begin position="73"/>
        <end position="89"/>
    </location>
</feature>
<feature type="compositionally biased region" description="Low complexity" evidence="1">
    <location>
        <begin position="23"/>
        <end position="38"/>
    </location>
</feature>
<keyword evidence="4" id="KW-1185">Reference proteome</keyword>
<name>A0A0J7L3N7_LASNI</name>
<dbReference type="PANTHER" id="PTHR19964">
    <property type="entry name" value="MULTIPLE PDZ DOMAIN PROTEIN"/>
    <property type="match status" value="1"/>
</dbReference>
<dbReference type="OrthoDB" id="6022242at2759"/>
<dbReference type="SUPFAM" id="SSF50156">
    <property type="entry name" value="PDZ domain-like"/>
    <property type="match status" value="3"/>
</dbReference>
<protein>
    <submittedName>
        <fullName evidence="3">Patj-like protein</fullName>
    </submittedName>
</protein>
<comment type="caution">
    <text evidence="3">The sequence shown here is derived from an EMBL/GenBank/DDBJ whole genome shotgun (WGS) entry which is preliminary data.</text>
</comment>
<dbReference type="InterPro" id="IPR036034">
    <property type="entry name" value="PDZ_sf"/>
</dbReference>
<feature type="region of interest" description="Disordered" evidence="1">
    <location>
        <begin position="16"/>
        <end position="120"/>
    </location>
</feature>
<reference evidence="3 4" key="1">
    <citation type="submission" date="2015-04" db="EMBL/GenBank/DDBJ databases">
        <title>Lasius niger genome sequencing.</title>
        <authorList>
            <person name="Konorov E.A."/>
            <person name="Nikitin M.A."/>
            <person name="Kirill M.V."/>
            <person name="Chang P."/>
        </authorList>
    </citation>
    <scope>NUCLEOTIDE SEQUENCE [LARGE SCALE GENOMIC DNA]</scope>
    <source>
        <tissue evidence="3">Whole</tissue>
    </source>
</reference>
<dbReference type="Gene3D" id="2.30.42.10">
    <property type="match status" value="2"/>
</dbReference>
<feature type="domain" description="PDZ" evidence="2">
    <location>
        <begin position="284"/>
        <end position="369"/>
    </location>
</feature>
<evidence type="ECO:0000259" key="2">
    <source>
        <dbReference type="PROSITE" id="PS50106"/>
    </source>
</evidence>
<dbReference type="PANTHER" id="PTHR19964:SF92">
    <property type="entry name" value="PATJ HOMOLOG"/>
    <property type="match status" value="1"/>
</dbReference>
<feature type="region of interest" description="Disordered" evidence="1">
    <location>
        <begin position="389"/>
        <end position="423"/>
    </location>
</feature>
<dbReference type="InterPro" id="IPR051342">
    <property type="entry name" value="PDZ_scaffold"/>
</dbReference>
<proteinExistence type="predicted"/>
<dbReference type="PROSITE" id="PS50106">
    <property type="entry name" value="PDZ"/>
    <property type="match status" value="2"/>
</dbReference>